<dbReference type="InterPro" id="IPR004399">
    <property type="entry name" value="HMP/HMP-P_kinase_dom"/>
</dbReference>
<dbReference type="SUPFAM" id="SSF53613">
    <property type="entry name" value="Ribokinase-like"/>
    <property type="match status" value="1"/>
</dbReference>
<organism evidence="4 5">
    <name type="scientific">Oxalobacter vibrioformis</name>
    <dbReference type="NCBI Taxonomy" id="933080"/>
    <lineage>
        <taxon>Bacteria</taxon>
        <taxon>Pseudomonadati</taxon>
        <taxon>Pseudomonadota</taxon>
        <taxon>Betaproteobacteria</taxon>
        <taxon>Burkholderiales</taxon>
        <taxon>Oxalobacteraceae</taxon>
        <taxon>Oxalobacter</taxon>
    </lineage>
</organism>
<sequence length="277" mass="29177">MSTPAKANDMLVPPVRPCVMIFAGLDSSGGAGIQADVEAVGAVGSHPLPIATALTVQDNDRVSAVNPVDAAIWRHQVDVLIEKIPIAAIKVGAIGNRANAEALAALIVQLRKKQPELPFILDTVLGSGHGDLLTEGRAEHVLAPLIPLATLVTPNLPEAARLSPDAASIDAQAKHLLAMGCEHVLIKGGHSDDPKQVVNHWFTNGTTRSWTWERLDGAFHGSGCTLASLFAGFLAQGMAMGEVLEKGQKICQKMLAASYAIAEGQRIPNRHVSLDTI</sequence>
<keyword evidence="4" id="KW-0808">Transferase</keyword>
<evidence type="ECO:0000256" key="2">
    <source>
        <dbReference type="ARBA" id="ARBA00012135"/>
    </source>
</evidence>
<dbReference type="Pfam" id="PF08543">
    <property type="entry name" value="Phos_pyr_kin"/>
    <property type="match status" value="1"/>
</dbReference>
<dbReference type="CDD" id="cd01169">
    <property type="entry name" value="HMPP_kinase"/>
    <property type="match status" value="1"/>
</dbReference>
<feature type="domain" description="Pyridoxamine kinase/Phosphomethylpyrimidine kinase" evidence="3">
    <location>
        <begin position="26"/>
        <end position="265"/>
    </location>
</feature>
<dbReference type="InterPro" id="IPR029056">
    <property type="entry name" value="Ribokinase-like"/>
</dbReference>
<dbReference type="EMBL" id="CP098242">
    <property type="protein sequence ID" value="WAW11108.1"/>
    <property type="molecule type" value="Genomic_DNA"/>
</dbReference>
<dbReference type="Proteomes" id="UP001156215">
    <property type="component" value="Chromosome"/>
</dbReference>
<evidence type="ECO:0000256" key="1">
    <source>
        <dbReference type="ARBA" id="ARBA00004948"/>
    </source>
</evidence>
<accession>A0A9E9M255</accession>
<dbReference type="PANTHER" id="PTHR20858:SF17">
    <property type="entry name" value="HYDROXYMETHYLPYRIMIDINE_PHOSPHOMETHYLPYRIMIDINE KINASE THI20-RELATED"/>
    <property type="match status" value="1"/>
</dbReference>
<keyword evidence="5" id="KW-1185">Reference proteome</keyword>
<comment type="pathway">
    <text evidence="1">Cofactor biosynthesis; thiamine diphosphate biosynthesis.</text>
</comment>
<dbReference type="GO" id="GO:0005829">
    <property type="term" value="C:cytosol"/>
    <property type="evidence" value="ECO:0007669"/>
    <property type="project" value="TreeGrafter"/>
</dbReference>
<name>A0A9E9M255_9BURK</name>
<gene>
    <name evidence="4" type="ORF">NB640_05615</name>
</gene>
<dbReference type="EC" id="2.7.1.49" evidence="2"/>
<dbReference type="PANTHER" id="PTHR20858">
    <property type="entry name" value="PHOSPHOMETHYLPYRIMIDINE KINASE"/>
    <property type="match status" value="1"/>
</dbReference>
<dbReference type="AlphaFoldDB" id="A0A9E9M255"/>
<dbReference type="KEGG" id="ovb:NB640_05615"/>
<evidence type="ECO:0000313" key="5">
    <source>
        <dbReference type="Proteomes" id="UP001156215"/>
    </source>
</evidence>
<evidence type="ECO:0000259" key="3">
    <source>
        <dbReference type="Pfam" id="PF08543"/>
    </source>
</evidence>
<reference evidence="4" key="1">
    <citation type="journal article" date="2022" name="Front. Microbiol.">
        <title>New perspectives on an old grouping: The genomic and phenotypic variability of Oxalobacter formigenes and the implications for calcium oxalate stone prevention.</title>
        <authorList>
            <person name="Chmiel J.A."/>
            <person name="Carr C."/>
            <person name="Stuivenberg G.A."/>
            <person name="Venema R."/>
            <person name="Chanyi R.M."/>
            <person name="Al K.F."/>
            <person name="Giguere D."/>
            <person name="Say H."/>
            <person name="Akouris P.P."/>
            <person name="Dominguez Romero S.A."/>
            <person name="Kwong A."/>
            <person name="Tai V."/>
            <person name="Koval S.F."/>
            <person name="Razvi H."/>
            <person name="Bjazevic J."/>
            <person name="Burton J.P."/>
        </authorList>
    </citation>
    <scope>NUCLEOTIDE SEQUENCE</scope>
    <source>
        <strain evidence="4">WoOx3</strain>
    </source>
</reference>
<dbReference type="GO" id="GO:0009228">
    <property type="term" value="P:thiamine biosynthetic process"/>
    <property type="evidence" value="ECO:0007669"/>
    <property type="project" value="InterPro"/>
</dbReference>
<dbReference type="RefSeq" id="WP_269310219.1">
    <property type="nucleotide sequence ID" value="NZ_CP098242.1"/>
</dbReference>
<proteinExistence type="predicted"/>
<dbReference type="Gene3D" id="3.40.1190.20">
    <property type="match status" value="1"/>
</dbReference>
<keyword evidence="4" id="KW-0418">Kinase</keyword>
<dbReference type="GO" id="GO:0008972">
    <property type="term" value="F:phosphomethylpyrimidine kinase activity"/>
    <property type="evidence" value="ECO:0007669"/>
    <property type="project" value="InterPro"/>
</dbReference>
<dbReference type="GO" id="GO:0008902">
    <property type="term" value="F:hydroxymethylpyrimidine kinase activity"/>
    <property type="evidence" value="ECO:0007669"/>
    <property type="project" value="UniProtKB-EC"/>
</dbReference>
<dbReference type="InterPro" id="IPR013749">
    <property type="entry name" value="PM/HMP-P_kinase-1"/>
</dbReference>
<protein>
    <recommendedName>
        <fullName evidence="2">hydroxymethylpyrimidine kinase</fullName>
        <ecNumber evidence="2">2.7.1.49</ecNumber>
    </recommendedName>
</protein>
<evidence type="ECO:0000313" key="4">
    <source>
        <dbReference type="EMBL" id="WAW11108.1"/>
    </source>
</evidence>